<dbReference type="PANTHER" id="PTHR38436">
    <property type="entry name" value="POLYKETIDE CYCLASE SNOAL-LIKE DOMAIN"/>
    <property type="match status" value="1"/>
</dbReference>
<sequence length="158" mass="17689">MKMKKMKKMMAVLLGLSLVTAMSAGPAFAADKMPAFKNNKQMVEYFWNQVFNKHNTSVIDSMTAPNYIQHSPGFADGRQAFEDGIQGFLKEFPESKAVIKHIGADGDLVFIHNHITLNASDRGQAAVDIFRVKDGKIVEHWDVIQDIPEKAENSNTMF</sequence>
<gene>
    <name evidence="3" type="ORF">ACGTZG_01270</name>
</gene>
<dbReference type="Proteomes" id="UP001605989">
    <property type="component" value="Unassembled WGS sequence"/>
</dbReference>
<accession>A0ABW7DKC3</accession>
<dbReference type="SUPFAM" id="SSF54427">
    <property type="entry name" value="NTF2-like"/>
    <property type="match status" value="1"/>
</dbReference>
<dbReference type="EMBL" id="JBIEKR010000001">
    <property type="protein sequence ID" value="MFG6271816.1"/>
    <property type="molecule type" value="Genomic_DNA"/>
</dbReference>
<evidence type="ECO:0000256" key="1">
    <source>
        <dbReference type="SAM" id="SignalP"/>
    </source>
</evidence>
<comment type="caution">
    <text evidence="3">The sequence shown here is derived from an EMBL/GenBank/DDBJ whole genome shotgun (WGS) entry which is preliminary data.</text>
</comment>
<organism evidence="3 4">
    <name type="scientific">Megasphaera hexanoica</name>
    <dbReference type="NCBI Taxonomy" id="1675036"/>
    <lineage>
        <taxon>Bacteria</taxon>
        <taxon>Bacillati</taxon>
        <taxon>Bacillota</taxon>
        <taxon>Negativicutes</taxon>
        <taxon>Veillonellales</taxon>
        <taxon>Veillonellaceae</taxon>
        <taxon>Megasphaera</taxon>
    </lineage>
</organism>
<evidence type="ECO:0000259" key="2">
    <source>
        <dbReference type="Pfam" id="PF12680"/>
    </source>
</evidence>
<keyword evidence="1" id="KW-0732">Signal</keyword>
<dbReference type="InterPro" id="IPR009959">
    <property type="entry name" value="Cyclase_SnoaL-like"/>
</dbReference>
<dbReference type="InterPro" id="IPR032710">
    <property type="entry name" value="NTF2-like_dom_sf"/>
</dbReference>
<feature type="signal peptide" evidence="1">
    <location>
        <begin position="1"/>
        <end position="29"/>
    </location>
</feature>
<dbReference type="Gene3D" id="3.10.450.50">
    <property type="match status" value="1"/>
</dbReference>
<feature type="chain" id="PRO_5046598652" evidence="1">
    <location>
        <begin position="30"/>
        <end position="158"/>
    </location>
</feature>
<dbReference type="RefSeq" id="WP_257536523.1">
    <property type="nucleotide sequence ID" value="NZ_CP011940.1"/>
</dbReference>
<dbReference type="Pfam" id="PF12680">
    <property type="entry name" value="SnoaL_2"/>
    <property type="match status" value="1"/>
</dbReference>
<evidence type="ECO:0000313" key="4">
    <source>
        <dbReference type="Proteomes" id="UP001605989"/>
    </source>
</evidence>
<feature type="domain" description="SnoaL-like" evidence="2">
    <location>
        <begin position="47"/>
        <end position="140"/>
    </location>
</feature>
<name>A0ABW7DKC3_9FIRM</name>
<protein>
    <submittedName>
        <fullName evidence="3">Ester cyclase</fullName>
    </submittedName>
</protein>
<reference evidence="3 4" key="1">
    <citation type="submission" date="2024-10" db="EMBL/GenBank/DDBJ databases">
        <authorList>
            <person name="Sang B.-I."/>
            <person name="Prabhaharan D."/>
        </authorList>
    </citation>
    <scope>NUCLEOTIDE SEQUENCE [LARGE SCALE GENOMIC DNA]</scope>
    <source>
        <strain evidence="3 4">MH</strain>
    </source>
</reference>
<proteinExistence type="predicted"/>
<dbReference type="InterPro" id="IPR037401">
    <property type="entry name" value="SnoaL-like"/>
</dbReference>
<dbReference type="PANTHER" id="PTHR38436:SF1">
    <property type="entry name" value="ESTER CYCLASE"/>
    <property type="match status" value="1"/>
</dbReference>
<keyword evidence="4" id="KW-1185">Reference proteome</keyword>
<evidence type="ECO:0000313" key="3">
    <source>
        <dbReference type="EMBL" id="MFG6271816.1"/>
    </source>
</evidence>